<dbReference type="CDD" id="cd01741">
    <property type="entry name" value="GATase1_1"/>
    <property type="match status" value="1"/>
</dbReference>
<evidence type="ECO:0000259" key="1">
    <source>
        <dbReference type="Pfam" id="PF00117"/>
    </source>
</evidence>
<dbReference type="OrthoDB" id="5196541at2"/>
<feature type="domain" description="Glutamine amidotransferase" evidence="1">
    <location>
        <begin position="55"/>
        <end position="217"/>
    </location>
</feature>
<evidence type="ECO:0000313" key="3">
    <source>
        <dbReference type="Proteomes" id="UP000313849"/>
    </source>
</evidence>
<keyword evidence="2" id="KW-0808">Transferase</keyword>
<dbReference type="InterPro" id="IPR017926">
    <property type="entry name" value="GATASE"/>
</dbReference>
<proteinExistence type="predicted"/>
<dbReference type="SUPFAM" id="SSF52317">
    <property type="entry name" value="Class I glutamine amidotransferase-like"/>
    <property type="match status" value="1"/>
</dbReference>
<dbReference type="InterPro" id="IPR029062">
    <property type="entry name" value="Class_I_gatase-like"/>
</dbReference>
<dbReference type="GO" id="GO:0005829">
    <property type="term" value="C:cytosol"/>
    <property type="evidence" value="ECO:0007669"/>
    <property type="project" value="TreeGrafter"/>
</dbReference>
<evidence type="ECO:0000313" key="2">
    <source>
        <dbReference type="EMBL" id="TNU76692.1"/>
    </source>
</evidence>
<dbReference type="Pfam" id="PF00117">
    <property type="entry name" value="GATase"/>
    <property type="match status" value="1"/>
</dbReference>
<keyword evidence="3" id="KW-1185">Reference proteome</keyword>
<organism evidence="2 3">
    <name type="scientific">Miniimonas arenae</name>
    <dbReference type="NCBI Taxonomy" id="676201"/>
    <lineage>
        <taxon>Bacteria</taxon>
        <taxon>Bacillati</taxon>
        <taxon>Actinomycetota</taxon>
        <taxon>Actinomycetes</taxon>
        <taxon>Micrococcales</taxon>
        <taxon>Beutenbergiaceae</taxon>
        <taxon>Miniimonas</taxon>
    </lineage>
</organism>
<sequence length="265" mass="27819">MPAAERAPDGVPPAAAVSPARNVGRAGSALVTDSSAALPTALVLRHAPDIGLGNVAGTLAAHGYAVTTLDAPTADLDGLDVLAPDVLVVLGGTEGAYQGEIYPYLTAETALLRRRADARRPILAICLGAQLLAQALGARAWRGEVHEVGFVPIDVTAAGVSSPVRHVAGVAMVEWHHDTFAVPDGAELLATTPAYPQAYRIGPWLLAVQFHPEVDEEIHRGWVRQWADEIEDGTAEQLTADRARFLDGAQAASRAMVGEWLTQLG</sequence>
<reference evidence="2 3" key="1">
    <citation type="submission" date="2019-06" db="EMBL/GenBank/DDBJ databases">
        <title>Draft genome sequence of Miniimonas arenae KCTC 19750T isolated from sea sand.</title>
        <authorList>
            <person name="Park S.-J."/>
        </authorList>
    </citation>
    <scope>NUCLEOTIDE SEQUENCE [LARGE SCALE GENOMIC DNA]</scope>
    <source>
        <strain evidence="2 3">KCTC 19750</strain>
    </source>
</reference>
<dbReference type="InterPro" id="IPR044992">
    <property type="entry name" value="ChyE-like"/>
</dbReference>
<gene>
    <name evidence="2" type="ORF">FH969_02095</name>
</gene>
<dbReference type="GO" id="GO:0016740">
    <property type="term" value="F:transferase activity"/>
    <property type="evidence" value="ECO:0007669"/>
    <property type="project" value="UniProtKB-KW"/>
</dbReference>
<dbReference type="AlphaFoldDB" id="A0A5C5BFE8"/>
<dbReference type="EMBL" id="VENP01000004">
    <property type="protein sequence ID" value="TNU76692.1"/>
    <property type="molecule type" value="Genomic_DNA"/>
</dbReference>
<dbReference type="PROSITE" id="PS51273">
    <property type="entry name" value="GATASE_TYPE_1"/>
    <property type="match status" value="1"/>
</dbReference>
<dbReference type="PANTHER" id="PTHR42695">
    <property type="entry name" value="GLUTAMINE AMIDOTRANSFERASE YLR126C-RELATED"/>
    <property type="match status" value="1"/>
</dbReference>
<protein>
    <submittedName>
        <fullName evidence="2">Glutamine amidotransferase</fullName>
    </submittedName>
</protein>
<dbReference type="Proteomes" id="UP000313849">
    <property type="component" value="Unassembled WGS sequence"/>
</dbReference>
<name>A0A5C5BFE8_9MICO</name>
<dbReference type="Gene3D" id="3.40.50.880">
    <property type="match status" value="1"/>
</dbReference>
<keyword evidence="2" id="KW-0315">Glutamine amidotransferase</keyword>
<dbReference type="PANTHER" id="PTHR42695:SF5">
    <property type="entry name" value="GLUTAMINE AMIDOTRANSFERASE YLR126C-RELATED"/>
    <property type="match status" value="1"/>
</dbReference>
<comment type="caution">
    <text evidence="2">The sequence shown here is derived from an EMBL/GenBank/DDBJ whole genome shotgun (WGS) entry which is preliminary data.</text>
</comment>
<accession>A0A5C5BFE8</accession>